<dbReference type="Proteomes" id="UP000015354">
    <property type="component" value="Unassembled WGS sequence"/>
</dbReference>
<name>S9V4Y2_9TRYP</name>
<dbReference type="AlphaFoldDB" id="S9V4Y2"/>
<sequence>MVYSLSSRPFVWSSSAAWRAQNATHRCVDVDVYTHGLPLYLMLLTASLFYACEKDTISTTQTKGTFYITHHH</sequence>
<evidence type="ECO:0000313" key="1">
    <source>
        <dbReference type="EMBL" id="EPY17950.1"/>
    </source>
</evidence>
<reference evidence="1 2" key="1">
    <citation type="journal article" date="2013" name="PLoS ONE">
        <title>Predicting the Proteins of Angomonas deanei, Strigomonas culicis and Their Respective Endosymbionts Reveals New Aspects of the Trypanosomatidae Family.</title>
        <authorList>
            <person name="Motta M.C."/>
            <person name="Martins A.C."/>
            <person name="de Souza S.S."/>
            <person name="Catta-Preta C.M."/>
            <person name="Silva R."/>
            <person name="Klein C.C."/>
            <person name="de Almeida L.G."/>
            <person name="de Lima Cunha O."/>
            <person name="Ciapina L.P."/>
            <person name="Brocchi M."/>
            <person name="Colabardini A.C."/>
            <person name="de Araujo Lima B."/>
            <person name="Machado C.R."/>
            <person name="de Almeida Soares C.M."/>
            <person name="Probst C.M."/>
            <person name="de Menezes C.B."/>
            <person name="Thompson C.E."/>
            <person name="Bartholomeu D.C."/>
            <person name="Gradia D.F."/>
            <person name="Pavoni D.P."/>
            <person name="Grisard E.C."/>
            <person name="Fantinatti-Garboggini F."/>
            <person name="Marchini F.K."/>
            <person name="Rodrigues-Luiz G.F."/>
            <person name="Wagner G."/>
            <person name="Goldman G.H."/>
            <person name="Fietto J.L."/>
            <person name="Elias M.C."/>
            <person name="Goldman M.H."/>
            <person name="Sagot M.F."/>
            <person name="Pereira M."/>
            <person name="Stoco P.H."/>
            <person name="de Mendonca-Neto R.P."/>
            <person name="Teixeira S.M."/>
            <person name="Maciel T.E."/>
            <person name="de Oliveira Mendes T.A."/>
            <person name="Urmenyi T.P."/>
            <person name="de Souza W."/>
            <person name="Schenkman S."/>
            <person name="de Vasconcelos A.T."/>
        </authorList>
    </citation>
    <scope>NUCLEOTIDE SEQUENCE [LARGE SCALE GENOMIC DNA]</scope>
</reference>
<keyword evidence="2" id="KW-1185">Reference proteome</keyword>
<proteinExistence type="predicted"/>
<comment type="caution">
    <text evidence="1">The sequence shown here is derived from an EMBL/GenBank/DDBJ whole genome shotgun (WGS) entry which is preliminary data.</text>
</comment>
<gene>
    <name evidence="1" type="ORF">STCU_10298</name>
</gene>
<organism evidence="1 2">
    <name type="scientific">Strigomonas culicis</name>
    <dbReference type="NCBI Taxonomy" id="28005"/>
    <lineage>
        <taxon>Eukaryota</taxon>
        <taxon>Discoba</taxon>
        <taxon>Euglenozoa</taxon>
        <taxon>Kinetoplastea</taxon>
        <taxon>Metakinetoplastina</taxon>
        <taxon>Trypanosomatida</taxon>
        <taxon>Trypanosomatidae</taxon>
        <taxon>Strigomonadinae</taxon>
        <taxon>Strigomonas</taxon>
    </lineage>
</organism>
<evidence type="ECO:0000313" key="2">
    <source>
        <dbReference type="Proteomes" id="UP000015354"/>
    </source>
</evidence>
<dbReference type="EMBL" id="ATMH01010206">
    <property type="protein sequence ID" value="EPY17950.1"/>
    <property type="molecule type" value="Genomic_DNA"/>
</dbReference>
<accession>S9V4Y2</accession>
<protein>
    <submittedName>
        <fullName evidence="1">Uncharacterized protein</fullName>
    </submittedName>
</protein>